<dbReference type="Proteomes" id="UP001530293">
    <property type="component" value="Unassembled WGS sequence"/>
</dbReference>
<name>A0ABD3MKH7_9STRA</name>
<dbReference type="PANTHER" id="PTHR31270">
    <property type="entry name" value="GLUTAMINYL-PEPTIDE CYCLOTRANSFERASE"/>
    <property type="match status" value="1"/>
</dbReference>
<dbReference type="Pfam" id="PF05096">
    <property type="entry name" value="Glu_cyclase_2"/>
    <property type="match status" value="1"/>
</dbReference>
<evidence type="ECO:0000256" key="2">
    <source>
        <dbReference type="SAM" id="Phobius"/>
    </source>
</evidence>
<comment type="caution">
    <text evidence="3">The sequence shown here is derived from an EMBL/GenBank/DDBJ whole genome shotgun (WGS) entry which is preliminary data.</text>
</comment>
<keyword evidence="2" id="KW-0472">Membrane</keyword>
<evidence type="ECO:0000256" key="1">
    <source>
        <dbReference type="SAM" id="MobiDB-lite"/>
    </source>
</evidence>
<keyword evidence="2" id="KW-1133">Transmembrane helix</keyword>
<keyword evidence="4" id="KW-1185">Reference proteome</keyword>
<dbReference type="InterPro" id="IPR007788">
    <property type="entry name" value="QCT"/>
</dbReference>
<protein>
    <recommendedName>
        <fullName evidence="5">Glutaminyl-peptide cyclotransferase</fullName>
    </recommendedName>
</protein>
<feature type="region of interest" description="Disordered" evidence="1">
    <location>
        <begin position="1"/>
        <end position="83"/>
    </location>
</feature>
<organism evidence="3 4">
    <name type="scientific">Discostella pseudostelligera</name>
    <dbReference type="NCBI Taxonomy" id="259834"/>
    <lineage>
        <taxon>Eukaryota</taxon>
        <taxon>Sar</taxon>
        <taxon>Stramenopiles</taxon>
        <taxon>Ochrophyta</taxon>
        <taxon>Bacillariophyta</taxon>
        <taxon>Coscinodiscophyceae</taxon>
        <taxon>Thalassiosirophycidae</taxon>
        <taxon>Stephanodiscales</taxon>
        <taxon>Stephanodiscaceae</taxon>
        <taxon>Discostella</taxon>
    </lineage>
</organism>
<evidence type="ECO:0000313" key="4">
    <source>
        <dbReference type="Proteomes" id="UP001530293"/>
    </source>
</evidence>
<keyword evidence="2" id="KW-0812">Transmembrane</keyword>
<evidence type="ECO:0008006" key="5">
    <source>
        <dbReference type="Google" id="ProtNLM"/>
    </source>
</evidence>
<dbReference type="EMBL" id="JALLBG020000135">
    <property type="protein sequence ID" value="KAL3762486.1"/>
    <property type="molecule type" value="Genomic_DNA"/>
</dbReference>
<proteinExistence type="predicted"/>
<accession>A0ABD3MKH7</accession>
<gene>
    <name evidence="3" type="ORF">ACHAWU_008189</name>
</gene>
<sequence length="565" mass="63977">MKNLNVGDEEGGLELPTASLASTNRRSKDDEYIVDLDEDRSNNDNDDDDEFSSSENGNGGSRFQSLSTPSKLKRTLPTTSSTTNSFEYRTSVRRQNCFFGVSVLSLTMAFIAAYLLMGLSFTPSNIGIFGDESTRKGGSGEVGLDADNAKSQEIVDEEVIEIEYSEELGDTVQINNSNLERDKINEEFHMGQDNVGKHPWVEDKDWWKKHAPNLDTSNMTPQQKEQIVKMKKKTNHMKKKILQLCKKNPNSDECKKSSTMKNNLDLDSIKDKLANHYNHNSVGDGKESFPESHVAPSDSSDNGDEPVEVPILNTVSNNFVVMEQVNHDPNSFTQGLSYGDDGTIYETTGLFGESKVRRINSNTFDVDLSVDIDSRYFGEGSAFFRDRNGNGRLIQITWQEQTGFIYDSETLEKISEFKYTTSPEDGNQGWGITYDATRQEFIVSDGTQYLYFWDRDTLAELRRVNVTRFDGYEQRQLNELEFMDGLVCCNIWHREDIICVDPDTGKSVREYDMSSLWPANERGSSENVLNGIALGKDHVLLGGKRWNRMYKVLFPDWPTLFSSGR</sequence>
<dbReference type="AlphaFoldDB" id="A0ABD3MKH7"/>
<feature type="compositionally biased region" description="Acidic residues" evidence="1">
    <location>
        <begin position="32"/>
        <end position="52"/>
    </location>
</feature>
<feature type="compositionally biased region" description="Polar residues" evidence="1">
    <location>
        <begin position="62"/>
        <end position="83"/>
    </location>
</feature>
<dbReference type="PANTHER" id="PTHR31270:SF1">
    <property type="entry name" value="GLUTAMINYL-PEPTIDE CYCLOTRANSFERASE"/>
    <property type="match status" value="1"/>
</dbReference>
<reference evidence="3 4" key="1">
    <citation type="submission" date="2024-10" db="EMBL/GenBank/DDBJ databases">
        <title>Updated reference genomes for cyclostephanoid diatoms.</title>
        <authorList>
            <person name="Roberts W.R."/>
            <person name="Alverson A.J."/>
        </authorList>
    </citation>
    <scope>NUCLEOTIDE SEQUENCE [LARGE SCALE GENOMIC DNA]</scope>
    <source>
        <strain evidence="3 4">AJA232-27</strain>
    </source>
</reference>
<evidence type="ECO:0000313" key="3">
    <source>
        <dbReference type="EMBL" id="KAL3762486.1"/>
    </source>
</evidence>
<dbReference type="SUPFAM" id="SSF75011">
    <property type="entry name" value="3-carboxy-cis,cis-mucoante lactonizing enzyme"/>
    <property type="match status" value="1"/>
</dbReference>
<feature type="region of interest" description="Disordered" evidence="1">
    <location>
        <begin position="276"/>
        <end position="305"/>
    </location>
</feature>
<feature type="transmembrane region" description="Helical" evidence="2">
    <location>
        <begin position="97"/>
        <end position="117"/>
    </location>
</feature>